<dbReference type="EMBL" id="AP011532">
    <property type="protein sequence ID" value="BAI62822.1"/>
    <property type="molecule type" value="Genomic_DNA"/>
</dbReference>
<dbReference type="InParanoid" id="D1Z2A0"/>
<accession>D1Z2A0</accession>
<sequence length="124" mass="12881">MSIMRLQNEELATIVILALSLVAIGALFLLTGASAPYSYDSPEGARVTVTGLVLAKENTYQGGHVILCVKTSAGPLDVFVPAGSGAFEAANATKPGSEVEAAGLVEMYKGQKEVVAETIKLLKK</sequence>
<dbReference type="eggNOG" id="arCOG03400">
    <property type="taxonomic scope" value="Archaea"/>
</dbReference>
<dbReference type="STRING" id="304371.MCP_2750"/>
<dbReference type="KEGG" id="mpd:MCP_2750"/>
<proteinExistence type="predicted"/>
<protein>
    <recommendedName>
        <fullName evidence="3">OB domain-containing protein</fullName>
    </recommendedName>
</protein>
<reference evidence="1 2" key="2">
    <citation type="journal article" date="2008" name="Int. J. Syst. Evol. Microbiol.">
        <title>Methanocella paludicola gen. nov., sp. nov., a methane-producing archaeon, the first isolate of the lineage 'Rice Cluster I', and proposal of the new archaeal order Methanocellales ord. nov.</title>
        <authorList>
            <person name="Sakai S."/>
            <person name="Imachi H."/>
            <person name="Hanada S."/>
            <person name="Ohashi A."/>
            <person name="Harada H."/>
            <person name="Kamagata Y."/>
        </authorList>
    </citation>
    <scope>NUCLEOTIDE SEQUENCE [LARGE SCALE GENOMIC DNA]</scope>
    <source>
        <strain evidence="2">DSM 17711 / JCM 13418 / NBRC 101707 / SANAE</strain>
    </source>
</reference>
<keyword evidence="2" id="KW-1185">Reference proteome</keyword>
<dbReference type="Gene3D" id="2.40.50.1010">
    <property type="match status" value="1"/>
</dbReference>
<gene>
    <name evidence="1" type="ordered locus">MCP_2750</name>
</gene>
<reference evidence="2" key="3">
    <citation type="journal article" date="2011" name="PLoS ONE">
        <title>Genome sequence of a mesophilic hydrogenotrophic methanogen Methanocella paludicola, the first cultivated representative of the order Methanocellales.</title>
        <authorList>
            <person name="Sakai S."/>
            <person name="Takaki Y."/>
            <person name="Shimamura S."/>
            <person name="Sekine M."/>
            <person name="Tajima T."/>
            <person name="Kosugi H."/>
            <person name="Ichikawa N."/>
            <person name="Tasumi E."/>
            <person name="Hiraki A.T."/>
            <person name="Shimizu A."/>
            <person name="Kato Y."/>
            <person name="Nishiko R."/>
            <person name="Mori K."/>
            <person name="Fujita N."/>
            <person name="Imachi H."/>
            <person name="Takai K."/>
        </authorList>
    </citation>
    <scope>NUCLEOTIDE SEQUENCE [LARGE SCALE GENOMIC DNA]</scope>
    <source>
        <strain evidence="2">DSM 17711 / JCM 13418 / NBRC 101707 / SANAE</strain>
    </source>
</reference>
<organism evidence="1 2">
    <name type="scientific">Methanocella paludicola (strain DSM 17711 / JCM 13418 / NBRC 101707 / SANAE)</name>
    <dbReference type="NCBI Taxonomy" id="304371"/>
    <lineage>
        <taxon>Archaea</taxon>
        <taxon>Methanobacteriati</taxon>
        <taxon>Methanobacteriota</taxon>
        <taxon>Stenosarchaea group</taxon>
        <taxon>Methanomicrobia</taxon>
        <taxon>Methanocellales</taxon>
        <taxon>Methanocellaceae</taxon>
        <taxon>Methanocella</taxon>
    </lineage>
</organism>
<dbReference type="Proteomes" id="UP000001882">
    <property type="component" value="Chromosome"/>
</dbReference>
<evidence type="ECO:0000313" key="2">
    <source>
        <dbReference type="Proteomes" id="UP000001882"/>
    </source>
</evidence>
<reference evidence="1 2" key="1">
    <citation type="journal article" date="2007" name="Appl. Environ. Microbiol.">
        <title>Isolation of key methanogens for global methane emission from rice paddy fields: a novel isolate affiliated with the clone cluster rice cluster I.</title>
        <authorList>
            <person name="Sakai S."/>
            <person name="Imachi H."/>
            <person name="Sekiguchi Y."/>
            <person name="Ohashi A."/>
            <person name="Harada H."/>
            <person name="Kamagata Y."/>
        </authorList>
    </citation>
    <scope>NUCLEOTIDE SEQUENCE [LARGE SCALE GENOMIC DNA]</scope>
    <source>
        <strain evidence="2">DSM 17711 / JCM 13418 / NBRC 101707 / SANAE</strain>
    </source>
</reference>
<name>D1Z2A0_METPS</name>
<evidence type="ECO:0008006" key="3">
    <source>
        <dbReference type="Google" id="ProtNLM"/>
    </source>
</evidence>
<dbReference type="AlphaFoldDB" id="D1Z2A0"/>
<evidence type="ECO:0000313" key="1">
    <source>
        <dbReference type="EMBL" id="BAI62822.1"/>
    </source>
</evidence>